<evidence type="ECO:0000313" key="3">
    <source>
        <dbReference type="Proteomes" id="UP000326396"/>
    </source>
</evidence>
<dbReference type="Pfam" id="PF00638">
    <property type="entry name" value="Ran_BP1"/>
    <property type="match status" value="1"/>
</dbReference>
<evidence type="ECO:0000259" key="1">
    <source>
        <dbReference type="Pfam" id="PF00638"/>
    </source>
</evidence>
<proteinExistence type="predicted"/>
<protein>
    <recommendedName>
        <fullName evidence="1">RanBD1 domain-containing protein</fullName>
    </recommendedName>
</protein>
<dbReference type="Proteomes" id="UP000326396">
    <property type="component" value="Linkage Group LG8"/>
</dbReference>
<sequence length="141" mass="15900">METSGKNEGAGSVKFLKHKTTKKVCLLICQSKTLKICANHLFVRVACCYFADGELNDELFCIRLALVNTSERSEQDMVMEGRCWCEANEKHLSSALFHSLMWRSLVRIAAWVLACLCDTLCHCIDRLAIARSPIGEHQTFS</sequence>
<feature type="domain" description="RanBD1" evidence="1">
    <location>
        <begin position="6"/>
        <end position="43"/>
    </location>
</feature>
<dbReference type="EMBL" id="SZYD01000018">
    <property type="protein sequence ID" value="KAD2804920.1"/>
    <property type="molecule type" value="Genomic_DNA"/>
</dbReference>
<dbReference type="InterPro" id="IPR000156">
    <property type="entry name" value="Ran_bind_dom"/>
</dbReference>
<reference evidence="2 3" key="1">
    <citation type="submission" date="2019-05" db="EMBL/GenBank/DDBJ databases">
        <title>Mikania micrantha, genome provides insights into the molecular mechanism of rapid growth.</title>
        <authorList>
            <person name="Liu B."/>
        </authorList>
    </citation>
    <scope>NUCLEOTIDE SEQUENCE [LARGE SCALE GENOMIC DNA]</scope>
    <source>
        <strain evidence="2">NLD-2019</strain>
        <tissue evidence="2">Leaf</tissue>
    </source>
</reference>
<dbReference type="Gene3D" id="2.30.29.30">
    <property type="entry name" value="Pleckstrin-homology domain (PH domain)/Phosphotyrosine-binding domain (PTB)"/>
    <property type="match status" value="1"/>
</dbReference>
<name>A0A5N6LTV1_9ASTR</name>
<dbReference type="AlphaFoldDB" id="A0A5N6LTV1"/>
<comment type="caution">
    <text evidence="2">The sequence shown here is derived from an EMBL/GenBank/DDBJ whole genome shotgun (WGS) entry which is preliminary data.</text>
</comment>
<organism evidence="2 3">
    <name type="scientific">Mikania micrantha</name>
    <name type="common">bitter vine</name>
    <dbReference type="NCBI Taxonomy" id="192012"/>
    <lineage>
        <taxon>Eukaryota</taxon>
        <taxon>Viridiplantae</taxon>
        <taxon>Streptophyta</taxon>
        <taxon>Embryophyta</taxon>
        <taxon>Tracheophyta</taxon>
        <taxon>Spermatophyta</taxon>
        <taxon>Magnoliopsida</taxon>
        <taxon>eudicotyledons</taxon>
        <taxon>Gunneridae</taxon>
        <taxon>Pentapetalae</taxon>
        <taxon>asterids</taxon>
        <taxon>campanulids</taxon>
        <taxon>Asterales</taxon>
        <taxon>Asteraceae</taxon>
        <taxon>Asteroideae</taxon>
        <taxon>Heliantheae alliance</taxon>
        <taxon>Eupatorieae</taxon>
        <taxon>Mikania</taxon>
    </lineage>
</organism>
<accession>A0A5N6LTV1</accession>
<dbReference type="InterPro" id="IPR011993">
    <property type="entry name" value="PH-like_dom_sf"/>
</dbReference>
<dbReference type="SUPFAM" id="SSF50729">
    <property type="entry name" value="PH domain-like"/>
    <property type="match status" value="1"/>
</dbReference>
<evidence type="ECO:0000313" key="2">
    <source>
        <dbReference type="EMBL" id="KAD2804920.1"/>
    </source>
</evidence>
<gene>
    <name evidence="2" type="ORF">E3N88_38297</name>
</gene>
<keyword evidence="3" id="KW-1185">Reference proteome</keyword>
<dbReference type="OrthoDB" id="2357150at2759"/>